<dbReference type="eggNOG" id="ENOG5033JQ4">
    <property type="taxonomic scope" value="Bacteria"/>
</dbReference>
<evidence type="ECO:0000256" key="1">
    <source>
        <dbReference type="SAM" id="Phobius"/>
    </source>
</evidence>
<evidence type="ECO:0000313" key="3">
    <source>
        <dbReference type="EMBL" id="ADJ63917.1"/>
    </source>
</evidence>
<reference evidence="3 4" key="1">
    <citation type="submission" date="2010-04" db="EMBL/GenBank/DDBJ databases">
        <title>The genome of Herbaspirillum seropedicae SmR1, an endophytic, nitrogen-fixing, plant-growth promoting beta-Proteobacteria.</title>
        <authorList>
            <person name="Pedrosa F.O."/>
            <person name="Monteiro R.A."/>
            <person name="Wassem R."/>
            <person name="Cruz L.M."/>
            <person name="Ayub R.A."/>
            <person name="Colauto N.B."/>
            <person name="Fernandez M.A."/>
            <person name="Fungaro M.H.P."/>
            <person name="Grisard E.C."/>
            <person name="Hungria M."/>
            <person name="Madeira H.M.F."/>
            <person name="Nodari R.O."/>
            <person name="Osaku C.A."/>
            <person name="Petzl-Erler M.L."/>
            <person name="Terenzi H."/>
            <person name="Vieira L.G.E."/>
            <person name="Almeida M.I.M."/>
            <person name="Alves L.R."/>
            <person name="Arantes O.M.N."/>
            <person name="Balsanelli E."/>
            <person name="Barcellos F.G."/>
            <person name="Baura V.A."/>
            <person name="Binde D.R."/>
            <person name="Campo R.J."/>
            <person name="Chubatsu L.S."/>
            <person name="Chueire L.M.O."/>
            <person name="Ciferri R.R."/>
            <person name="Correa L.C."/>
            <person name="da Conceicao Silva J.L."/>
            <person name="Dabul A.N.G."/>
            <person name="Dambros B.P."/>
            <person name="Faoro H."/>
            <person name="Favetti A."/>
            <person name="Friedermann G."/>
            <person name="Furlaneto M.C."/>
            <person name="Gasques L.S."/>
            <person name="Gimenes C.C.T."/>
            <person name="Gioppo N.M.R."/>
            <person name="Glienke-Blanco C."/>
            <person name="Godoy L.P."/>
            <person name="Guerra M.P."/>
            <person name="Karp S."/>
            <person name="Kava-Cordeiro V."/>
            <person name="Margarido V.P."/>
            <person name="Mathioni S.M."/>
            <person name="Menck-Soares M.A."/>
            <person name="Murace N.K."/>
            <person name="Nicolas M.F."/>
            <person name="Oliveira C.E.C."/>
            <person name="Pagnan N.A.B."/>
            <person name="Pamphile J.A."/>
            <person name="Patussi E.V."/>
            <person name="Pereira L.F.P."/>
            <person name="Pereira-Ferrari L."/>
            <person name="Pinto F.G.S."/>
            <person name="Precoma C."/>
            <person name="Prioli A.J."/>
            <person name="Prioli S.M.A.P."/>
            <person name="Raittz R.T."/>
            <person name="Ramos H.J.O."/>
            <person name="Ribeiro E.M.S.F."/>
            <person name="Rigo L.U."/>
            <person name="Rocha C.L.M.S.C."/>
            <person name="Rocha S.N."/>
            <person name="Santos K."/>
            <person name="Satori D."/>
            <person name="Silva A.G."/>
            <person name="Simao R.C.G."/>
            <person name="Soares M.A.M."/>
            <person name="Souza E.M."/>
            <person name="Steffens M.B.R."/>
            <person name="Steindel M."/>
            <person name="Tadra-Sfeir M.Z."/>
            <person name="Takahashi E.K."/>
            <person name="Torres R.A."/>
            <person name="Valle J.S."/>
            <person name="Vernal J.I."/>
            <person name="Vilas-Boas L.A."/>
            <person name="Watanabe M.A.E."/>
            <person name="Weiss V.A."/>
            <person name="Yates M.A."/>
            <person name="Souza E.M."/>
        </authorList>
    </citation>
    <scope>NUCLEOTIDE SEQUENCE [LARGE SCALE GENOMIC DNA]</scope>
    <source>
        <strain evidence="3 4">SmR1</strain>
    </source>
</reference>
<dbReference type="HOGENOM" id="CLU_1254507_0_0_4"/>
<evidence type="ECO:0000313" key="4">
    <source>
        <dbReference type="Proteomes" id="UP000000329"/>
    </source>
</evidence>
<dbReference type="Gene3D" id="1.10.10.1320">
    <property type="entry name" value="Anti-sigma factor, zinc-finger domain"/>
    <property type="match status" value="1"/>
</dbReference>
<keyword evidence="4" id="KW-1185">Reference proteome</keyword>
<keyword evidence="1" id="KW-0472">Membrane</keyword>
<feature type="domain" description="Putative zinc-finger" evidence="2">
    <location>
        <begin position="10"/>
        <end position="43"/>
    </location>
</feature>
<accession>D8IVH8</accession>
<proteinExistence type="predicted"/>
<dbReference type="STRING" id="757424.Hsero_2418"/>
<gene>
    <name evidence="3" type="ordered locus">Hsero_2418</name>
</gene>
<dbReference type="GeneID" id="29391577"/>
<organism evidence="3 4">
    <name type="scientific">Herbaspirillum seropedicae (strain SmR1)</name>
    <dbReference type="NCBI Taxonomy" id="757424"/>
    <lineage>
        <taxon>Bacteria</taxon>
        <taxon>Pseudomonadati</taxon>
        <taxon>Pseudomonadota</taxon>
        <taxon>Betaproteobacteria</taxon>
        <taxon>Burkholderiales</taxon>
        <taxon>Oxalobacteraceae</taxon>
        <taxon>Herbaspirillum</taxon>
    </lineage>
</organism>
<evidence type="ECO:0000259" key="2">
    <source>
        <dbReference type="Pfam" id="PF13490"/>
    </source>
</evidence>
<dbReference type="InterPro" id="IPR027383">
    <property type="entry name" value="Znf_put"/>
</dbReference>
<dbReference type="EMBL" id="CP002039">
    <property type="protein sequence ID" value="ADJ63917.1"/>
    <property type="molecule type" value="Genomic_DNA"/>
</dbReference>
<dbReference type="Proteomes" id="UP000000329">
    <property type="component" value="Chromosome"/>
</dbReference>
<keyword evidence="1" id="KW-0812">Transmembrane</keyword>
<dbReference type="OrthoDB" id="5958009at2"/>
<dbReference type="InterPro" id="IPR041916">
    <property type="entry name" value="Anti_sigma_zinc_sf"/>
</dbReference>
<name>D8IVH8_HERSS</name>
<dbReference type="AlphaFoldDB" id="D8IVH8"/>
<protein>
    <recommendedName>
        <fullName evidence="2">Putative zinc-finger domain-containing protein</fullName>
    </recommendedName>
</protein>
<keyword evidence="1" id="KW-1133">Transmembrane helix</keyword>
<sequence>MTEIEIHSHDEIQRLLPWFVNGTLDEAMQQAVRAHLQSCPSCHAAYEWASRERAAIYLEQLPVPDVEASLARMRERIAPSKATQASPVGNQHGPKKGASVFSRILALYGGKPWVPVAFAIQAALIVALGMGVFMQSEVKQYVALGNADIGKLKIALVFKPDTTVQRMQEILRATNANIVAGPTVTFAYVVEVPASEEAGALRHFRLAPEVSLVQSLGQEK</sequence>
<feature type="transmembrane region" description="Helical" evidence="1">
    <location>
        <begin position="113"/>
        <end position="134"/>
    </location>
</feature>
<dbReference type="Pfam" id="PF13490">
    <property type="entry name" value="zf-HC2"/>
    <property type="match status" value="1"/>
</dbReference>
<dbReference type="RefSeq" id="WP_013234396.1">
    <property type="nucleotide sequence ID" value="NC_014323.1"/>
</dbReference>
<dbReference type="KEGG" id="hse:Hsero_2418"/>